<sequence>MSVTILPPNASASELALDQTSARLDAIPSPLRHLWNPQLCPEALLPWLAWALSVDAWDPNWRVEAKRRVCADAVAVHRIKGTIGAVRQGLAALGATAEVKEWFEIAGEPHTFELLVWAGHNPDATAEVMIDAALIAQLRDLAERLKPARSHLQKLTIGARLEQALFAGCVHNSFATLRESLTPSLSAQIDLQNSVGALAQTGALGVSRVIAQPITSVSPVAIQAGQLAATTYATATLRATAILQEAA</sequence>
<accession>A0A1Y2K0Y0</accession>
<dbReference type="Proteomes" id="UP000194003">
    <property type="component" value="Unassembled WGS sequence"/>
</dbReference>
<dbReference type="AlphaFoldDB" id="A0A1Y2K0Y0"/>
<protein>
    <submittedName>
        <fullName evidence="1">Putative phage tail protein I</fullName>
    </submittedName>
</protein>
<organism evidence="1 2">
    <name type="scientific">Magnetofaba australis IT-1</name>
    <dbReference type="NCBI Taxonomy" id="1434232"/>
    <lineage>
        <taxon>Bacteria</taxon>
        <taxon>Pseudomonadati</taxon>
        <taxon>Pseudomonadota</taxon>
        <taxon>Magnetococcia</taxon>
        <taxon>Magnetococcales</taxon>
        <taxon>Magnetococcaceae</taxon>
        <taxon>Magnetofaba</taxon>
    </lineage>
</organism>
<dbReference type="Pfam" id="PF09684">
    <property type="entry name" value="Tail_P2_I"/>
    <property type="match status" value="1"/>
</dbReference>
<dbReference type="STRING" id="1434232.MAIT1_01675"/>
<evidence type="ECO:0000313" key="1">
    <source>
        <dbReference type="EMBL" id="OSM01658.1"/>
    </source>
</evidence>
<comment type="caution">
    <text evidence="1">The sequence shown here is derived from an EMBL/GenBank/DDBJ whole genome shotgun (WGS) entry which is preliminary data.</text>
</comment>
<gene>
    <name evidence="1" type="ORF">MAIT1_01675</name>
</gene>
<keyword evidence="2" id="KW-1185">Reference proteome</keyword>
<dbReference type="EMBL" id="LVJN01000020">
    <property type="protein sequence ID" value="OSM01658.1"/>
    <property type="molecule type" value="Genomic_DNA"/>
</dbReference>
<dbReference type="OrthoDB" id="90759at2"/>
<name>A0A1Y2K0Y0_9PROT</name>
<dbReference type="RefSeq" id="WP_085443526.1">
    <property type="nucleotide sequence ID" value="NZ_LVJN01000020.1"/>
</dbReference>
<reference evidence="1 2" key="1">
    <citation type="journal article" date="2016" name="BMC Genomics">
        <title>Combined genomic and structural analyses of a cultured magnetotactic bacterium reveals its niche adaptation to a dynamic environment.</title>
        <authorList>
            <person name="Araujo A.C."/>
            <person name="Morillo V."/>
            <person name="Cypriano J."/>
            <person name="Teixeira L.C."/>
            <person name="Leao P."/>
            <person name="Lyra S."/>
            <person name="Almeida L.G."/>
            <person name="Bazylinski D.A."/>
            <person name="Vasconcellos A.T."/>
            <person name="Abreu F."/>
            <person name="Lins U."/>
        </authorList>
    </citation>
    <scope>NUCLEOTIDE SEQUENCE [LARGE SCALE GENOMIC DNA]</scope>
    <source>
        <strain evidence="1 2">IT-1</strain>
    </source>
</reference>
<dbReference type="NCBIfam" id="TIGR01634">
    <property type="entry name" value="tail_P2_I"/>
    <property type="match status" value="1"/>
</dbReference>
<evidence type="ECO:0000313" key="2">
    <source>
        <dbReference type="Proteomes" id="UP000194003"/>
    </source>
</evidence>
<dbReference type="InterPro" id="IPR006521">
    <property type="entry name" value="Tail_protein_I"/>
</dbReference>
<proteinExistence type="predicted"/>